<feature type="region of interest" description="Disordered" evidence="1">
    <location>
        <begin position="235"/>
        <end position="261"/>
    </location>
</feature>
<evidence type="ECO:0000313" key="3">
    <source>
        <dbReference type="Proteomes" id="UP000636479"/>
    </source>
</evidence>
<evidence type="ECO:0000256" key="1">
    <source>
        <dbReference type="SAM" id="MobiDB-lite"/>
    </source>
</evidence>
<accession>A0A8H6WEH0</accession>
<dbReference type="GeneID" id="59342540"/>
<evidence type="ECO:0000313" key="2">
    <source>
        <dbReference type="EMBL" id="KAF7309459.1"/>
    </source>
</evidence>
<organism evidence="2 3">
    <name type="scientific">Mycena indigotica</name>
    <dbReference type="NCBI Taxonomy" id="2126181"/>
    <lineage>
        <taxon>Eukaryota</taxon>
        <taxon>Fungi</taxon>
        <taxon>Dikarya</taxon>
        <taxon>Basidiomycota</taxon>
        <taxon>Agaricomycotina</taxon>
        <taxon>Agaricomycetes</taxon>
        <taxon>Agaricomycetidae</taxon>
        <taxon>Agaricales</taxon>
        <taxon>Marasmiineae</taxon>
        <taxon>Mycenaceae</taxon>
        <taxon>Mycena</taxon>
    </lineage>
</organism>
<dbReference type="Proteomes" id="UP000636479">
    <property type="component" value="Unassembled WGS sequence"/>
</dbReference>
<protein>
    <submittedName>
        <fullName evidence="2">Uncharacterized protein</fullName>
    </submittedName>
</protein>
<gene>
    <name evidence="2" type="ORF">MIND_00316700</name>
</gene>
<dbReference type="AlphaFoldDB" id="A0A8H6WEH0"/>
<feature type="compositionally biased region" description="Pro residues" evidence="1">
    <location>
        <begin position="512"/>
        <end position="522"/>
    </location>
</feature>
<feature type="region of interest" description="Disordered" evidence="1">
    <location>
        <begin position="500"/>
        <end position="542"/>
    </location>
</feature>
<dbReference type="EMBL" id="JACAZF010000003">
    <property type="protein sequence ID" value="KAF7309459.1"/>
    <property type="molecule type" value="Genomic_DNA"/>
</dbReference>
<feature type="compositionally biased region" description="Basic residues" evidence="1">
    <location>
        <begin position="500"/>
        <end position="510"/>
    </location>
</feature>
<dbReference type="RefSeq" id="XP_037222909.1">
    <property type="nucleotide sequence ID" value="XM_037360024.1"/>
</dbReference>
<comment type="caution">
    <text evidence="2">The sequence shown here is derived from an EMBL/GenBank/DDBJ whole genome shotgun (WGS) entry which is preliminary data.</text>
</comment>
<proteinExistence type="predicted"/>
<dbReference type="OrthoDB" id="3266602at2759"/>
<reference evidence="2" key="1">
    <citation type="submission" date="2020-05" db="EMBL/GenBank/DDBJ databases">
        <title>Mycena genomes resolve the evolution of fungal bioluminescence.</title>
        <authorList>
            <person name="Tsai I.J."/>
        </authorList>
    </citation>
    <scope>NUCLEOTIDE SEQUENCE</scope>
    <source>
        <strain evidence="2">171206Taipei</strain>
    </source>
</reference>
<sequence>MATCGIGHPSSFNCTVCPAKFFPPPPPPPPPPQAHFNERGELIPYSIVPTSLISTRFPTNTTAFLPKTIEMLEEFDVDLELEYPDDEPQQAETRPNSSSVGPKIAIVAPKPLATPQSAKSKVISMLCPTDGCNGITRMPGRRCLSCIHNSWSKLRATQVVGGQPTAIEPLLKPPKSLLRKGVNSGATEVKPKRKKKNLNVRLLVNVPGSDKPEIVVLDKPVVETVGYKLTLPDSESWSGGGWDSDLTDLTSDDDQTQVQPVVEPPRTPFKIRIPARSPTKPPKPTLDCPSDTLPPVPAAQSNFQQRHCTIARCRAPLPPITVYRWKCCTSCRTHYRQYQRDRLQGLRDTVAATLTLPLASRSTSQEHSSPRTPDRTLEMAKEVEDHSKNLADVESSQSTLNMSGEAQLARFPELYVPQARVCPTCDHILPGQKEYSLELCVVCTRRGQLKVNENLKNVLVYPAIPVRQPGRCKYVDCGSLMPDVGIQECQQCIRRMRKLPGRPPVRKKSCKTPPPTPTPPPKSIATKPDEEGRSNKKRKSFSPYPVYQSRDAVIKDFGARFQGFIRAQSFYTVMRSGGLTSPTMFDFSGEYSVVAADLDVIGRRPLAEAHARNVKNDIERVCGIQFSATSWVSILGSPRGVVNRFACAHVVDVPVSRHLTSPPKTMQGELEVAILPDDSHKYFPGEKTIIRFRLVG</sequence>
<keyword evidence="3" id="KW-1185">Reference proteome</keyword>
<name>A0A8H6WEH0_9AGAR</name>